<evidence type="ECO:0000313" key="1">
    <source>
        <dbReference type="EMBL" id="QIZ08084.1"/>
    </source>
</evidence>
<evidence type="ECO:0000313" key="2">
    <source>
        <dbReference type="Proteomes" id="UP000501868"/>
    </source>
</evidence>
<organism evidence="1 2">
    <name type="scientific">Priestia megaterium</name>
    <name type="common">Bacillus megaterium</name>
    <dbReference type="NCBI Taxonomy" id="1404"/>
    <lineage>
        <taxon>Bacteria</taxon>
        <taxon>Bacillati</taxon>
        <taxon>Bacillota</taxon>
        <taxon>Bacilli</taxon>
        <taxon>Bacillales</taxon>
        <taxon>Bacillaceae</taxon>
        <taxon>Priestia</taxon>
    </lineage>
</organism>
<dbReference type="Proteomes" id="UP000501868">
    <property type="component" value="Chromosome"/>
</dbReference>
<dbReference type="EMBL" id="CP051128">
    <property type="protein sequence ID" value="QIZ08084.1"/>
    <property type="molecule type" value="Genomic_DNA"/>
</dbReference>
<accession>A0A6H1P3B8</accession>
<reference evidence="1 2" key="2">
    <citation type="submission" date="2020-04" db="EMBL/GenBank/DDBJ databases">
        <authorList>
            <person name="Fomenkov A."/>
            <person name="Anton B.P."/>
            <person name="Roberts R.J."/>
        </authorList>
    </citation>
    <scope>NUCLEOTIDE SEQUENCE [LARGE SCALE GENOMIC DNA]</scope>
    <source>
        <strain evidence="1 2">S2</strain>
    </source>
</reference>
<dbReference type="AlphaFoldDB" id="A0A6H1P3B8"/>
<sequence>MFKENSPFLSDDFLDELAKEINKQFGRPTNEQYVEPTNNDID</sequence>
<name>A0A6H1P3B8_PRIMG</name>
<keyword evidence="1" id="KW-0067">ATP-binding</keyword>
<gene>
    <name evidence="1" type="ORF">HFZ78_16215</name>
</gene>
<keyword evidence="1" id="KW-0547">Nucleotide-binding</keyword>
<proteinExistence type="predicted"/>
<reference evidence="1 2" key="1">
    <citation type="submission" date="2020-04" db="EMBL/GenBank/DDBJ databases">
        <title>Genome-Wide Identification of 5-Methylcytosine Sites in Bacterial Genomes By High-Throughput Sequencing of MspJI Restriction Fragments.</title>
        <authorList>
            <person name="Wu V."/>
        </authorList>
    </citation>
    <scope>NUCLEOTIDE SEQUENCE [LARGE SCALE GENOMIC DNA]</scope>
    <source>
        <strain evidence="1 2">S2</strain>
    </source>
</reference>
<dbReference type="GO" id="GO:0005524">
    <property type="term" value="F:ATP binding"/>
    <property type="evidence" value="ECO:0007669"/>
    <property type="project" value="UniProtKB-KW"/>
</dbReference>
<protein>
    <submittedName>
        <fullName evidence="1">Bacitracin ABC transporter ATP-binding protein</fullName>
    </submittedName>
</protein>